<evidence type="ECO:0000256" key="5">
    <source>
        <dbReference type="SAM" id="Phobius"/>
    </source>
</evidence>
<name>A0A5D0MG92_9BACT</name>
<feature type="transmembrane region" description="Helical" evidence="5">
    <location>
        <begin position="113"/>
        <end position="139"/>
    </location>
</feature>
<dbReference type="Proteomes" id="UP000324143">
    <property type="component" value="Unassembled WGS sequence"/>
</dbReference>
<protein>
    <submittedName>
        <fullName evidence="6">Isoprenylcysteine carboxylmethyltransferase family protein</fullName>
    </submittedName>
</protein>
<evidence type="ECO:0000256" key="1">
    <source>
        <dbReference type="ARBA" id="ARBA00004127"/>
    </source>
</evidence>
<evidence type="ECO:0000313" key="6">
    <source>
        <dbReference type="EMBL" id="TYB30470.1"/>
    </source>
</evidence>
<accession>A0A5D0MG92</accession>
<dbReference type="EMBL" id="VSIX01000134">
    <property type="protein sequence ID" value="TYB30470.1"/>
    <property type="molecule type" value="Genomic_DNA"/>
</dbReference>
<dbReference type="InterPro" id="IPR007318">
    <property type="entry name" value="Phopholipid_MeTrfase"/>
</dbReference>
<feature type="transmembrane region" description="Helical" evidence="5">
    <location>
        <begin position="6"/>
        <end position="22"/>
    </location>
</feature>
<dbReference type="Pfam" id="PF04191">
    <property type="entry name" value="PEMT"/>
    <property type="match status" value="1"/>
</dbReference>
<keyword evidence="2 5" id="KW-0812">Transmembrane</keyword>
<keyword evidence="4 5" id="KW-0472">Membrane</keyword>
<comment type="caution">
    <text evidence="6">The sequence shown here is derived from an EMBL/GenBank/DDBJ whole genome shotgun (WGS) entry which is preliminary data.</text>
</comment>
<keyword evidence="3 5" id="KW-1133">Transmembrane helix</keyword>
<evidence type="ECO:0000256" key="4">
    <source>
        <dbReference type="ARBA" id="ARBA00023136"/>
    </source>
</evidence>
<dbReference type="GO" id="GO:0012505">
    <property type="term" value="C:endomembrane system"/>
    <property type="evidence" value="ECO:0007669"/>
    <property type="project" value="UniProtKB-SubCell"/>
</dbReference>
<sequence>MNPFLLVLPILIIRYIILRIISKDSMNRADYYPPLIEKAGKVAFFIYQLTTIFLLIYLVFSNIYFNHYLNYIGIFLYLAGIVLYTKSVIDFAKPKDNGFSVNGLYSYSRNPMYVAFFIYFLGCCLLINSWIYFFVLIIFQLSVHYIILSEERWCIEVFGREYEHYMRNVRRYL</sequence>
<dbReference type="GO" id="GO:0008168">
    <property type="term" value="F:methyltransferase activity"/>
    <property type="evidence" value="ECO:0007669"/>
    <property type="project" value="UniProtKB-KW"/>
</dbReference>
<evidence type="ECO:0000313" key="7">
    <source>
        <dbReference type="Proteomes" id="UP000324143"/>
    </source>
</evidence>
<keyword evidence="7" id="KW-1185">Reference proteome</keyword>
<reference evidence="6" key="1">
    <citation type="submission" date="2019-08" db="EMBL/GenBank/DDBJ databases">
        <title>Genomic characterization of a novel candidate phylum (ARYD3) from a high temperature, high salinity tertiary oil reservoir in north central Oklahoma, USA.</title>
        <authorList>
            <person name="Youssef N.H."/>
            <person name="Yadav A."/>
            <person name="Elshahed M.S."/>
        </authorList>
    </citation>
    <scope>NUCLEOTIDE SEQUENCE [LARGE SCALE GENOMIC DNA]</scope>
    <source>
        <strain evidence="6">ARYD3</strain>
    </source>
</reference>
<dbReference type="AlphaFoldDB" id="A0A5D0MG92"/>
<feature type="transmembrane region" description="Helical" evidence="5">
    <location>
        <begin position="42"/>
        <end position="65"/>
    </location>
</feature>
<evidence type="ECO:0000256" key="2">
    <source>
        <dbReference type="ARBA" id="ARBA00022692"/>
    </source>
</evidence>
<feature type="transmembrane region" description="Helical" evidence="5">
    <location>
        <begin position="71"/>
        <end position="92"/>
    </location>
</feature>
<gene>
    <name evidence="6" type="ORF">FXF47_09100</name>
</gene>
<organism evidence="6 7">
    <name type="scientific">Candidatus Mcinerneyibacterium aminivorans</name>
    <dbReference type="NCBI Taxonomy" id="2703815"/>
    <lineage>
        <taxon>Bacteria</taxon>
        <taxon>Candidatus Macinerneyibacteriota</taxon>
        <taxon>Candidatus Mcinerneyibacteria</taxon>
        <taxon>Candidatus Mcinerneyibacteriales</taxon>
        <taxon>Candidatus Mcinerneyibacteriaceae</taxon>
        <taxon>Candidatus Mcinerneyibacterium</taxon>
    </lineage>
</organism>
<proteinExistence type="predicted"/>
<evidence type="ECO:0000256" key="3">
    <source>
        <dbReference type="ARBA" id="ARBA00022989"/>
    </source>
</evidence>
<comment type="subcellular location">
    <subcellularLocation>
        <location evidence="1">Endomembrane system</location>
        <topology evidence="1">Multi-pass membrane protein</topology>
    </subcellularLocation>
</comment>
<dbReference type="Gene3D" id="1.20.120.1630">
    <property type="match status" value="1"/>
</dbReference>
<dbReference type="GO" id="GO:0032259">
    <property type="term" value="P:methylation"/>
    <property type="evidence" value="ECO:0007669"/>
    <property type="project" value="UniProtKB-KW"/>
</dbReference>